<evidence type="ECO:0000313" key="2">
    <source>
        <dbReference type="EMBL" id="AKU80285.1"/>
    </source>
</evidence>
<evidence type="ECO:0000313" key="3">
    <source>
        <dbReference type="Proteomes" id="UP000067243"/>
    </source>
</evidence>
<evidence type="ECO:0000256" key="1">
    <source>
        <dbReference type="SAM" id="Phobius"/>
    </source>
</evidence>
<dbReference type="EMBL" id="CP012328">
    <property type="protein sequence ID" value="AKU80285.1"/>
    <property type="molecule type" value="Genomic_DNA"/>
</dbReference>
<dbReference type="PATRIC" id="fig|216946.3.peg.1075"/>
<accession>A0A0K1P7M2</accession>
<name>A0A0K1P7M2_9MOLU</name>
<keyword evidence="1" id="KW-0812">Transmembrane</keyword>
<feature type="transmembrane region" description="Helical" evidence="1">
    <location>
        <begin position="312"/>
        <end position="335"/>
    </location>
</feature>
<gene>
    <name evidence="2" type="ORF">STURON_001039</name>
</gene>
<sequence>MWGESNTRNFIDWADICQSSSLRSRSIKSLSSFDYKANLNSETTRNAMHEVLEFIKQNKTMSIQHFYNTAPAIYASNPTTKYILLQLYFEDCIKLKGEIDNTNYKEKNYSMAFSKNLEKKQQVLKNNNVKQKSNIEQMIDNNWFATGRKLVFEKKDKNVSREYNISLKNNNVKTTNMEAVKPIIDVRNTIKKEERINNTVIANNVNKPEITEESKPSLKYISIPKPTVEDIKPNINSSLNLTKKPETVKNNFEEESKIFAGLNSYELYFLYFFYKDLINRNIDKSKETLSLVEIIQIRADIQYTKEGRDKNALLKFTTITLCFLIIGFIFIPLVFHNKQKKLAYKDYYNQVKISSFSDVNKSLNIKYPNIVKKIY</sequence>
<dbReference type="OrthoDB" id="388324at2"/>
<evidence type="ECO:0008006" key="4">
    <source>
        <dbReference type="Google" id="ProtNLM"/>
    </source>
</evidence>
<dbReference type="KEGG" id="stur:STURON_001039"/>
<organism evidence="2 3">
    <name type="scientific">Spiroplasma turonicum</name>
    <dbReference type="NCBI Taxonomy" id="216946"/>
    <lineage>
        <taxon>Bacteria</taxon>
        <taxon>Bacillati</taxon>
        <taxon>Mycoplasmatota</taxon>
        <taxon>Mollicutes</taxon>
        <taxon>Entomoplasmatales</taxon>
        <taxon>Spiroplasmataceae</taxon>
        <taxon>Spiroplasma</taxon>
    </lineage>
</organism>
<keyword evidence="1" id="KW-1133">Transmembrane helix</keyword>
<reference evidence="2 3" key="1">
    <citation type="journal article" date="2015" name="Genome Announc.">
        <title>Complete Genome Sequence of Spiroplasma turonicum Strain Tab4cT, a Parasite of a Horse Fly, Haematopota sp. (Diptera: Tabanidae).</title>
        <authorList>
            <person name="Davis R.E."/>
            <person name="Shao J."/>
            <person name="Zhao Y."/>
            <person name="Gasparich G.E."/>
            <person name="Gaynor B.J."/>
            <person name="Donofrio N."/>
        </authorList>
    </citation>
    <scope>NUCLEOTIDE SEQUENCE [LARGE SCALE GENOMIC DNA]</scope>
    <source>
        <strain evidence="2 3">Tab4c</strain>
    </source>
</reference>
<protein>
    <recommendedName>
        <fullName evidence="4">Transmembrane protein</fullName>
    </recommendedName>
</protein>
<dbReference type="RefSeq" id="WP_075048843.1">
    <property type="nucleotide sequence ID" value="NZ_CP012328.1"/>
</dbReference>
<proteinExistence type="predicted"/>
<keyword evidence="3" id="KW-1185">Reference proteome</keyword>
<dbReference type="AlphaFoldDB" id="A0A0K1P7M2"/>
<keyword evidence="1" id="KW-0472">Membrane</keyword>
<dbReference type="Proteomes" id="UP000067243">
    <property type="component" value="Chromosome"/>
</dbReference>